<evidence type="ECO:0008006" key="3">
    <source>
        <dbReference type="Google" id="ProtNLM"/>
    </source>
</evidence>
<dbReference type="Proteomes" id="UP000217784">
    <property type="component" value="Unassembled WGS sequence"/>
</dbReference>
<gene>
    <name evidence="1" type="ORF">ASJ80_05045</name>
</gene>
<comment type="caution">
    <text evidence="1">The sequence shown here is derived from an EMBL/GenBank/DDBJ whole genome shotgun (WGS) entry which is preliminary data.</text>
</comment>
<organism evidence="1 2">
    <name type="scientific">Methanobacterium bryantii</name>
    <dbReference type="NCBI Taxonomy" id="2161"/>
    <lineage>
        <taxon>Archaea</taxon>
        <taxon>Methanobacteriati</taxon>
        <taxon>Methanobacteriota</taxon>
        <taxon>Methanomada group</taxon>
        <taxon>Methanobacteria</taxon>
        <taxon>Methanobacteriales</taxon>
        <taxon>Methanobacteriaceae</taxon>
        <taxon>Methanobacterium</taxon>
    </lineage>
</organism>
<reference evidence="1 2" key="1">
    <citation type="journal article" date="2017" name="BMC Genomics">
        <title>Genomic analysis of methanogenic archaea reveals a shift towards energy conservation.</title>
        <authorList>
            <person name="Gilmore S.P."/>
            <person name="Henske J.K."/>
            <person name="Sexton J.A."/>
            <person name="Solomon K.V."/>
            <person name="Seppala S."/>
            <person name="Yoo J.I."/>
            <person name="Huyett L.M."/>
            <person name="Pressman A."/>
            <person name="Cogan J.Z."/>
            <person name="Kivenson V."/>
            <person name="Peng X."/>
            <person name="Tan Y."/>
            <person name="Valentine D.L."/>
            <person name="O'Malley M.A."/>
        </authorList>
    </citation>
    <scope>NUCLEOTIDE SEQUENCE [LARGE SCALE GENOMIC DNA]</scope>
    <source>
        <strain evidence="1 2">M.o.H.</strain>
    </source>
</reference>
<dbReference type="RefSeq" id="WP_048080148.1">
    <property type="nucleotide sequence ID" value="NZ_LMVM01000023.1"/>
</dbReference>
<evidence type="ECO:0000313" key="2">
    <source>
        <dbReference type="Proteomes" id="UP000217784"/>
    </source>
</evidence>
<dbReference type="AlphaFoldDB" id="A0A2A2H4K0"/>
<dbReference type="EMBL" id="LMVM01000023">
    <property type="protein sequence ID" value="PAV04220.1"/>
    <property type="molecule type" value="Genomic_DNA"/>
</dbReference>
<dbReference type="GeneID" id="300258308"/>
<proteinExistence type="predicted"/>
<accession>A0A2A2H4K0</accession>
<name>A0A2A2H4K0_METBR</name>
<protein>
    <recommendedName>
        <fullName evidence="3">XACb0070 ribbon-helix-helix domain-containing protein</fullName>
    </recommendedName>
</protein>
<sequence length="61" mass="7131">MGAVTVCIPDELEIAFRRITRQKYGDKQGRLSRGATEAFYDWCRKEGFEYSHPEDENVQCE</sequence>
<dbReference type="OrthoDB" id="91340at2157"/>
<evidence type="ECO:0000313" key="1">
    <source>
        <dbReference type="EMBL" id="PAV04220.1"/>
    </source>
</evidence>
<keyword evidence="2" id="KW-1185">Reference proteome</keyword>